<organism evidence="9 11">
    <name type="scientific">Paracoccus saliphilus</name>
    <dbReference type="NCBI Taxonomy" id="405559"/>
    <lineage>
        <taxon>Bacteria</taxon>
        <taxon>Pseudomonadati</taxon>
        <taxon>Pseudomonadota</taxon>
        <taxon>Alphaproteobacteria</taxon>
        <taxon>Rhodobacterales</taxon>
        <taxon>Paracoccaceae</taxon>
        <taxon>Paracoccus</taxon>
    </lineage>
</organism>
<reference evidence="9 11" key="1">
    <citation type="submission" date="2017-01" db="EMBL/GenBank/DDBJ databases">
        <authorList>
            <person name="Varghese N."/>
            <person name="Submissions S."/>
        </authorList>
    </citation>
    <scope>NUCLEOTIDE SEQUENCE [LARGE SCALE GENOMIC DNA]</scope>
    <source>
        <strain evidence="9 11">DSM 18447</strain>
    </source>
</reference>
<evidence type="ECO:0000256" key="3">
    <source>
        <dbReference type="ARBA" id="ARBA00022448"/>
    </source>
</evidence>
<keyword evidence="5 8" id="KW-0812">Transmembrane</keyword>
<feature type="transmembrane region" description="Helical" evidence="8">
    <location>
        <begin position="98"/>
        <end position="117"/>
    </location>
</feature>
<evidence type="ECO:0000313" key="12">
    <source>
        <dbReference type="Proteomes" id="UP001215549"/>
    </source>
</evidence>
<feature type="transmembrane region" description="Helical" evidence="8">
    <location>
        <begin position="9"/>
        <end position="34"/>
    </location>
</feature>
<evidence type="ECO:0000256" key="5">
    <source>
        <dbReference type="ARBA" id="ARBA00022692"/>
    </source>
</evidence>
<dbReference type="InterPro" id="IPR002781">
    <property type="entry name" value="TM_pro_TauE-like"/>
</dbReference>
<evidence type="ECO:0000313" key="11">
    <source>
        <dbReference type="Proteomes" id="UP000186216"/>
    </source>
</evidence>
<feature type="transmembrane region" description="Helical" evidence="8">
    <location>
        <begin position="226"/>
        <end position="244"/>
    </location>
</feature>
<dbReference type="InterPro" id="IPR052017">
    <property type="entry name" value="TSUP"/>
</dbReference>
<sequence length="249" mass="26457">MLQLSAEGWLLAVLASAAVGLAKGGLAMVAILAVPILSLVMSPVQAAGMMLPVYIASDVGGLLAFRRDFDRRVLLTSLPGAVVGIGFGWATAHIVPDWGVTLIVGLIGLSFALNALIRPDLSTEARQPSRGRGSVWGALAGYTSFVSHSGGPPYQVYVQPLRLPSVIFAGTTTWFFAVVNWVKLIPYAALGQLSLANLKVAAILTPVALVSVWIGLRLVRIIPQALFYRLITWGLLVVSLRLIWQGFSG</sequence>
<keyword evidence="7 8" id="KW-0472">Membrane</keyword>
<protein>
    <recommendedName>
        <fullName evidence="8">Probable membrane transporter protein</fullName>
    </recommendedName>
</protein>
<proteinExistence type="inferred from homology"/>
<evidence type="ECO:0000256" key="6">
    <source>
        <dbReference type="ARBA" id="ARBA00022989"/>
    </source>
</evidence>
<accession>A0AA46A4N0</accession>
<dbReference type="Proteomes" id="UP000186216">
    <property type="component" value="Unassembled WGS sequence"/>
</dbReference>
<feature type="transmembrane region" description="Helical" evidence="8">
    <location>
        <begin position="72"/>
        <end position="92"/>
    </location>
</feature>
<evidence type="ECO:0000256" key="8">
    <source>
        <dbReference type="RuleBase" id="RU363041"/>
    </source>
</evidence>
<evidence type="ECO:0000256" key="1">
    <source>
        <dbReference type="ARBA" id="ARBA00004651"/>
    </source>
</evidence>
<gene>
    <name evidence="10" type="ORF">JHX88_13545</name>
    <name evidence="9" type="ORF">SAMN05421772_102301</name>
</gene>
<dbReference type="EMBL" id="CP067140">
    <property type="protein sequence ID" value="WCR01934.1"/>
    <property type="molecule type" value="Genomic_DNA"/>
</dbReference>
<keyword evidence="6 8" id="KW-1133">Transmembrane helix</keyword>
<reference evidence="10 12" key="2">
    <citation type="submission" date="2021-01" db="EMBL/GenBank/DDBJ databases">
        <title>Biogeographic distribution of Paracoccus.</title>
        <authorList>
            <person name="Hollensteiner J."/>
            <person name="Leineberger J."/>
            <person name="Brinkhoff T."/>
            <person name="Daniel R."/>
        </authorList>
    </citation>
    <scope>NUCLEOTIDE SEQUENCE [LARGE SCALE GENOMIC DNA]</scope>
    <source>
        <strain evidence="10 12">DSM 18447</strain>
    </source>
</reference>
<dbReference type="PANTHER" id="PTHR30269">
    <property type="entry name" value="TRANSMEMBRANE PROTEIN YFCA"/>
    <property type="match status" value="1"/>
</dbReference>
<keyword evidence="3" id="KW-0813">Transport</keyword>
<feature type="transmembrane region" description="Helical" evidence="8">
    <location>
        <begin position="166"/>
        <end position="188"/>
    </location>
</feature>
<dbReference type="Proteomes" id="UP001215549">
    <property type="component" value="Chromosome"/>
</dbReference>
<comment type="similarity">
    <text evidence="2 8">Belongs to the 4-toluene sulfonate uptake permease (TSUP) (TC 2.A.102) family.</text>
</comment>
<evidence type="ECO:0000256" key="4">
    <source>
        <dbReference type="ARBA" id="ARBA00022475"/>
    </source>
</evidence>
<evidence type="ECO:0000256" key="7">
    <source>
        <dbReference type="ARBA" id="ARBA00023136"/>
    </source>
</evidence>
<dbReference type="RefSeq" id="WP_076523476.1">
    <property type="nucleotide sequence ID" value="NZ_CP067140.1"/>
</dbReference>
<dbReference type="PANTHER" id="PTHR30269:SF37">
    <property type="entry name" value="MEMBRANE TRANSPORTER PROTEIN"/>
    <property type="match status" value="1"/>
</dbReference>
<keyword evidence="12" id="KW-1185">Reference proteome</keyword>
<keyword evidence="4 8" id="KW-1003">Cell membrane</keyword>
<feature type="transmembrane region" description="Helical" evidence="8">
    <location>
        <begin position="46"/>
        <end position="65"/>
    </location>
</feature>
<comment type="subcellular location">
    <subcellularLocation>
        <location evidence="1 8">Cell membrane</location>
        <topology evidence="1 8">Multi-pass membrane protein</topology>
    </subcellularLocation>
</comment>
<dbReference type="GO" id="GO:0005886">
    <property type="term" value="C:plasma membrane"/>
    <property type="evidence" value="ECO:0007669"/>
    <property type="project" value="UniProtKB-SubCell"/>
</dbReference>
<evidence type="ECO:0000256" key="2">
    <source>
        <dbReference type="ARBA" id="ARBA00009142"/>
    </source>
</evidence>
<name>A0AA46A4N0_9RHOB</name>
<evidence type="ECO:0000313" key="9">
    <source>
        <dbReference type="EMBL" id="SIS65376.1"/>
    </source>
</evidence>
<evidence type="ECO:0000313" key="10">
    <source>
        <dbReference type="EMBL" id="WCR01934.1"/>
    </source>
</evidence>
<dbReference type="EMBL" id="FTOU01000002">
    <property type="protein sequence ID" value="SIS65376.1"/>
    <property type="molecule type" value="Genomic_DNA"/>
</dbReference>
<feature type="transmembrane region" description="Helical" evidence="8">
    <location>
        <begin position="200"/>
        <end position="219"/>
    </location>
</feature>
<dbReference type="Pfam" id="PF01925">
    <property type="entry name" value="TauE"/>
    <property type="match status" value="1"/>
</dbReference>
<dbReference type="AlphaFoldDB" id="A0AA46A4N0"/>